<dbReference type="PANTHER" id="PTHR36150">
    <property type="entry name" value="DNA GYRASE INHIBITOR YACG"/>
    <property type="match status" value="1"/>
</dbReference>
<accession>A0A1X0YEQ8</accession>
<dbReference type="GO" id="GO:0008270">
    <property type="term" value="F:zinc ion binding"/>
    <property type="evidence" value="ECO:0007669"/>
    <property type="project" value="InterPro"/>
</dbReference>
<evidence type="ECO:0000256" key="1">
    <source>
        <dbReference type="ARBA" id="ARBA00022723"/>
    </source>
</evidence>
<reference evidence="3 5" key="1">
    <citation type="submission" date="2017-03" db="EMBL/GenBank/DDBJ databases">
        <title>Genome sequence of Geothermobacter sp. EPR-M, Deep-Sea Iron Reducer.</title>
        <authorList>
            <person name="Tully B."/>
            <person name="Savalia P."/>
            <person name="Abuyen K."/>
            <person name="Baughan C."/>
            <person name="Romero E."/>
            <person name="Ronkowski C."/>
            <person name="Torres B."/>
            <person name="Tremblay J."/>
            <person name="Trujillo A."/>
            <person name="Tyler M."/>
            <person name="Perez-Rodriguez I."/>
            <person name="Amend J."/>
        </authorList>
    </citation>
    <scope>NUCLEOTIDE SEQUENCE [LARGE SCALE GENOMIC DNA]</scope>
    <source>
        <strain evidence="3 5">EPR-M</strain>
    </source>
</reference>
<accession>A0A2K2H742</accession>
<keyword evidence="5" id="KW-1185">Reference proteome</keyword>
<dbReference type="EMBL" id="PPFX01000041">
    <property type="protein sequence ID" value="PNU19060.1"/>
    <property type="molecule type" value="Genomic_DNA"/>
</dbReference>
<dbReference type="Proteomes" id="UP000236340">
    <property type="component" value="Unassembled WGS sequence"/>
</dbReference>
<dbReference type="PANTHER" id="PTHR36150:SF1">
    <property type="entry name" value="DNA GYRASE INHIBITOR YACG"/>
    <property type="match status" value="1"/>
</dbReference>
<organism evidence="3 5">
    <name type="scientific">Geothermobacter hydrogeniphilus</name>
    <dbReference type="NCBI Taxonomy" id="1969733"/>
    <lineage>
        <taxon>Bacteria</taxon>
        <taxon>Pseudomonadati</taxon>
        <taxon>Thermodesulfobacteriota</taxon>
        <taxon>Desulfuromonadia</taxon>
        <taxon>Desulfuromonadales</taxon>
        <taxon>Geothermobacteraceae</taxon>
        <taxon>Geothermobacter</taxon>
    </lineage>
</organism>
<dbReference type="OrthoDB" id="9809663at2"/>
<dbReference type="SUPFAM" id="SSF57716">
    <property type="entry name" value="Glucocorticoid receptor-like (DNA-binding domain)"/>
    <property type="match status" value="1"/>
</dbReference>
<dbReference type="Pfam" id="PF03884">
    <property type="entry name" value="YacG"/>
    <property type="match status" value="1"/>
</dbReference>
<gene>
    <name evidence="3" type="ORF">B5V00_01770</name>
    <name evidence="4" type="ORF">C2E25_14380</name>
</gene>
<comment type="caution">
    <text evidence="3">The sequence shown here is derived from an EMBL/GenBank/DDBJ whole genome shotgun (WGS) entry which is preliminary data.</text>
</comment>
<dbReference type="AlphaFoldDB" id="A0A1X0YEQ8"/>
<evidence type="ECO:0000313" key="6">
    <source>
        <dbReference type="Proteomes" id="UP000236340"/>
    </source>
</evidence>
<dbReference type="InterPro" id="IPR013088">
    <property type="entry name" value="Znf_NHR/GATA"/>
</dbReference>
<sequence>MTDKTRRLTIKCPRCGVLTDYYGNEHRPFCSERCRLIDLGCWAEEEYRIAGRPVPQESDSPT</sequence>
<dbReference type="Proteomes" id="UP000193136">
    <property type="component" value="Unassembled WGS sequence"/>
</dbReference>
<name>A0A1X0YEQ8_9BACT</name>
<evidence type="ECO:0000313" key="5">
    <source>
        <dbReference type="Proteomes" id="UP000193136"/>
    </source>
</evidence>
<dbReference type="InterPro" id="IPR005584">
    <property type="entry name" value="DNA_gyrase_inhibitor_YacG"/>
</dbReference>
<dbReference type="Gene3D" id="3.30.50.10">
    <property type="entry name" value="Erythroid Transcription Factor GATA-1, subunit A"/>
    <property type="match status" value="1"/>
</dbReference>
<evidence type="ECO:0000313" key="3">
    <source>
        <dbReference type="EMBL" id="ORJ63616.1"/>
    </source>
</evidence>
<keyword evidence="1" id="KW-0479">Metal-binding</keyword>
<evidence type="ECO:0000256" key="2">
    <source>
        <dbReference type="ARBA" id="ARBA00022833"/>
    </source>
</evidence>
<dbReference type="RefSeq" id="WP_085008894.1">
    <property type="nucleotide sequence ID" value="NZ_NAAD01000001.1"/>
</dbReference>
<protein>
    <submittedName>
        <fullName evidence="3">DNA gyrase inhibitor YacG</fullName>
    </submittedName>
</protein>
<dbReference type="HAMAP" id="MF_00649">
    <property type="entry name" value="DNA_gyrase_inhibitor_YacG"/>
    <property type="match status" value="1"/>
</dbReference>
<dbReference type="STRING" id="1969733.B5V00_01770"/>
<dbReference type="EMBL" id="NAAD01000001">
    <property type="protein sequence ID" value="ORJ63616.1"/>
    <property type="molecule type" value="Genomic_DNA"/>
</dbReference>
<keyword evidence="2" id="KW-0862">Zinc</keyword>
<proteinExistence type="inferred from homology"/>
<reference evidence="4 6" key="2">
    <citation type="journal article" date="2018" name="Genome Announc.">
        <title>Genome Sequence of Geothermobacter sp. HR-1 Iron Reducer from the Loihi Seamount.</title>
        <authorList>
            <person name="Smith H."/>
            <person name="Abuyen K."/>
            <person name="Tremblay J."/>
            <person name="Savalia P."/>
            <person name="Perez-Rodriguez I."/>
            <person name="Emerson D."/>
            <person name="Tully B."/>
            <person name="Amend J."/>
        </authorList>
    </citation>
    <scope>NUCLEOTIDE SEQUENCE [LARGE SCALE GENOMIC DNA]</scope>
    <source>
        <strain evidence="4 6">HR-1</strain>
    </source>
</reference>
<evidence type="ECO:0000313" key="4">
    <source>
        <dbReference type="EMBL" id="PNU19060.1"/>
    </source>
</evidence>
<dbReference type="GO" id="GO:0006355">
    <property type="term" value="P:regulation of DNA-templated transcription"/>
    <property type="evidence" value="ECO:0007669"/>
    <property type="project" value="InterPro"/>
</dbReference>